<dbReference type="InterPro" id="IPR039795">
    <property type="entry name" value="LTN1/Rkr1"/>
</dbReference>
<keyword evidence="11 14" id="KW-0863">Zinc-finger</keyword>
<keyword evidence="12 15" id="KW-0833">Ubl conjugation pathway</keyword>
<dbReference type="Pfam" id="PF22958">
    <property type="entry name" value="Ltn1_1st"/>
    <property type="match status" value="1"/>
</dbReference>
<evidence type="ECO:0000256" key="1">
    <source>
        <dbReference type="ARBA" id="ARBA00000900"/>
    </source>
</evidence>
<dbReference type="Gene3D" id="3.30.40.10">
    <property type="entry name" value="Zinc/RING finger domain, C3HC4 (zinc finger)"/>
    <property type="match status" value="1"/>
</dbReference>
<evidence type="ECO:0000256" key="11">
    <source>
        <dbReference type="ARBA" id="ARBA00022771"/>
    </source>
</evidence>
<dbReference type="SUPFAM" id="SSF48371">
    <property type="entry name" value="ARM repeat"/>
    <property type="match status" value="1"/>
</dbReference>
<dbReference type="UniPathway" id="UPA00143"/>
<dbReference type="GO" id="GO:0008270">
    <property type="term" value="F:zinc ion binding"/>
    <property type="evidence" value="ECO:0007669"/>
    <property type="project" value="UniProtKB-KW"/>
</dbReference>
<dbReference type="InterPro" id="IPR054476">
    <property type="entry name" value="Ltn1_N"/>
</dbReference>
<dbReference type="InterPro" id="IPR054478">
    <property type="entry name" value="LTN1_UBC"/>
</dbReference>
<sequence length="1781" mass="199728">MGKHKGRAASSGLAASLLPHAQGAVPIVGFGGYHGASRVEPAAPSSSTDPDASILLPPDVDSEVLQHLRRLGRKDPTTKLKALSTLSMLFAQKPGQEVVQIVPQWAFEYKRLLLDYNREVRRATHDTMSSLVKTVKKGLAPHLKALMGPWWFSQFDPALEVAQAARHSFEAAFPQSDKRLDALMLCVKETFLHLNENLKLTTQALSDKATPMDELEDMHQRVISSSLLAMATLIDILLGVKLQNCVRDNSSSENTSLSKVLSGTLSSAESAFSMNKYFLDFLKSKSAIIRRLWHFLQNGCYGSKQASYPLLVQFLESIPSKAVTTEQFVFDFLHNLWAGRNQRQLSAADSLAFFTTFKQSFLWLLKVLPRHSGGGSSDDIPIKLITYFLAKVVWHDYLRIPSSKNQDISLSGLSDEAISGDCQLSHKESLLASSTRYPTYYLQDLGKCIIEILDEISAMENHLLNIACETLLKDCLDIIHQRESLPNFQYHVEQVVSFFISLDQLIVQKGKTWPLESLARPLIEQSVPAIKSMIQKDTPIVVKLLSVLVEIFRPVPLFLKNSQKESEESVQGYLDVFNGDFVPWCLDRKYSTCSSKIDLLLSLIIDECFFDQWCTIIKYTSAKQKHPVDNKNSHVDDQFELLTLILQKIPMSIIAALGGSDQDDQICFLSADTVHKMLGSILKCLTSVLMTSTFEWARFAYVVLLPTEPKDSKVIGAQSFSSNIKMAHFAFKVLEGSLFALRRLEEDSLFPSVLAALFIIEWEYSMALTLDEEHDLKGYKEDIDVGSSACNSSDDHLDEGIHLKANLAESIHTFCQSLSPSFWSDLHPFTLNNLCALFQTLELPTESTSVLCSEWMVNMLKLISLDHTKLQSFFYLLLSEGEYWPLWVKPSLQNENAPVKIKFEPVITNETGLKHHQFVAFVDKLVLNLGFGEVILGVPGNTCYNTSQSIDTTSTVPSLSRAWVAAEILCTWKWKGGSVFSTFLPSMIQHLKMESCAEVSILSILLDTLLEGAFHECNQWVLFNAWHISDNEIEKIQDHFLRALVALLFSINSINECIWRESEALVFFEKLLSNLFIGSTVNRKCVKTLPFVMSTIIKPLSGKLKLNEASCYTDLVGQNILSWLDVAISCLSSSPREVLQQDIVDWMQVVLSCFPLNITCGTQKLEVKIEREISDTERSLLLTLFQKYKIFCAIEAPSLSTSGTTLSTMVELLGVKLIAVMVGYCWTELQENDLHFVFHTVQKWIESAVLLVEEMTDAINDAVINQKSNEDTLEKLKLVVSSIDELTLSFGEFALVTLCHLNHLVDIQETENFQSLQIIKSGDFADRNNNMMESMLRLFLASGVSEAIAKSSCEEASSVIASSRVAYMHFWELVASFVIYASPQTRRCALESMELWGLAKGSVSGLYSILFSAQPISHLQFAAYSLLLSEPLCQFSLIKECSLGSNRPLTQESCMGQSIELMPDSEKTLDLREELSSLIEMPTSELLQTDLLAHDRVDAFIAWSLLLSHLQLLPPASITRERHIPLRTGAPCGKKKDAELMPEAEVAAQASKNTIITCSLLPCIESLWPVGTWQMASLAGGLYGMMIRLLPSYVRTWFTSLRDRSLSSSIESFTRAWCSPPLLLDEFSQVKDSLYADDNFSVSVNRSAYEIVATYKKEETGIDLVIRLPSCYPLRHVDVECTRSLGISEVKCRKWLLSLTAFVRNQNGAIAEAIHTWKSNFDKEFEGVEECPICYSILHTSNHSLPRLACKTCRHKFHGACLYKWFSTSNKSTCPLCQTPF</sequence>
<dbReference type="Pfam" id="PF22999">
    <property type="entry name" value="LTN1_E3_ligase_6th"/>
    <property type="match status" value="1"/>
</dbReference>
<comment type="catalytic activity">
    <reaction evidence="1 15">
        <text>S-ubiquitinyl-[E2 ubiquitin-conjugating enzyme]-L-cysteine + [acceptor protein]-L-lysine = [E2 ubiquitin-conjugating enzyme]-L-cysteine + N(6)-ubiquitinyl-[acceptor protein]-L-lysine.</text>
        <dbReference type="EC" id="2.3.2.27"/>
    </reaction>
</comment>
<dbReference type="PROSITE" id="PS50089">
    <property type="entry name" value="ZF_RING_2"/>
    <property type="match status" value="1"/>
</dbReference>
<keyword evidence="7" id="KW-0963">Cytoplasm</keyword>
<dbReference type="Pfam" id="PF23009">
    <property type="entry name" value="UBC_like"/>
    <property type="match status" value="1"/>
</dbReference>
<evidence type="ECO:0000256" key="7">
    <source>
        <dbReference type="ARBA" id="ARBA00022490"/>
    </source>
</evidence>
<dbReference type="InterPro" id="IPR054477">
    <property type="entry name" value="LTN1_E3_ligase_6th"/>
</dbReference>
<dbReference type="EC" id="2.3.2.27" evidence="5 15"/>
<evidence type="ECO:0000259" key="16">
    <source>
        <dbReference type="PROSITE" id="PS50089"/>
    </source>
</evidence>
<comment type="similarity">
    <text evidence="4 15">Belongs to the LTN1 family.</text>
</comment>
<keyword evidence="9 15" id="KW-0479">Metal-binding</keyword>
<dbReference type="PANTHER" id="PTHR12389">
    <property type="entry name" value="ZINC FINGER PROTEIN 294"/>
    <property type="match status" value="1"/>
</dbReference>
<evidence type="ECO:0000256" key="13">
    <source>
        <dbReference type="ARBA" id="ARBA00022833"/>
    </source>
</evidence>
<dbReference type="SMART" id="SM00744">
    <property type="entry name" value="RINGv"/>
    <property type="match status" value="1"/>
</dbReference>
<comment type="function">
    <text evidence="15">E3 ubiquitin-protein ligase. Component of the ribosome quality control complex (RQC), a ribosome-associated complex that mediates ubiquitination and extraction of incompletely synthesized nascent chains for proteasomal degradation.</text>
</comment>
<evidence type="ECO:0000256" key="10">
    <source>
        <dbReference type="ARBA" id="ARBA00022737"/>
    </source>
</evidence>
<dbReference type="Gramene" id="ORUFI01G49390.1">
    <property type="protein sequence ID" value="ORUFI01G49390.1"/>
    <property type="gene ID" value="ORUFI01G49390"/>
</dbReference>
<evidence type="ECO:0000256" key="6">
    <source>
        <dbReference type="ARBA" id="ARBA00017157"/>
    </source>
</evidence>
<evidence type="ECO:0000313" key="17">
    <source>
        <dbReference type="EnsemblPlants" id="ORUFI01G49390.1"/>
    </source>
</evidence>
<dbReference type="Pfam" id="PF13639">
    <property type="entry name" value="zf-RING_2"/>
    <property type="match status" value="1"/>
</dbReference>
<keyword evidence="13 15" id="KW-0862">Zinc</keyword>
<dbReference type="GO" id="GO:1990112">
    <property type="term" value="C:RQC complex"/>
    <property type="evidence" value="ECO:0007669"/>
    <property type="project" value="UniProtKB-UniRule"/>
</dbReference>
<accession>A0A0E0N8C6</accession>
<dbReference type="InterPro" id="IPR001841">
    <property type="entry name" value="Znf_RING"/>
</dbReference>
<evidence type="ECO:0000256" key="9">
    <source>
        <dbReference type="ARBA" id="ARBA00022723"/>
    </source>
</evidence>
<protein>
    <recommendedName>
        <fullName evidence="6 15">E3 ubiquitin-protein ligase listerin</fullName>
        <ecNumber evidence="5 15">2.3.2.27</ecNumber>
    </recommendedName>
    <alternativeName>
        <fullName evidence="15">RING-type E3 ubiquitin transferase listerin</fullName>
    </alternativeName>
</protein>
<dbReference type="GO" id="GO:0016567">
    <property type="term" value="P:protein ubiquitination"/>
    <property type="evidence" value="ECO:0007669"/>
    <property type="project" value="UniProtKB-UniPathway"/>
</dbReference>
<evidence type="ECO:0000256" key="14">
    <source>
        <dbReference type="PROSITE-ProRule" id="PRU00175"/>
    </source>
</evidence>
<dbReference type="PANTHER" id="PTHR12389:SF0">
    <property type="entry name" value="E3 UBIQUITIN-PROTEIN LIGASE LISTERIN"/>
    <property type="match status" value="1"/>
</dbReference>
<organism evidence="17 18">
    <name type="scientific">Oryza rufipogon</name>
    <name type="common">Brownbeard rice</name>
    <name type="synonym">Asian wild rice</name>
    <dbReference type="NCBI Taxonomy" id="4529"/>
    <lineage>
        <taxon>Eukaryota</taxon>
        <taxon>Viridiplantae</taxon>
        <taxon>Streptophyta</taxon>
        <taxon>Embryophyta</taxon>
        <taxon>Tracheophyta</taxon>
        <taxon>Spermatophyta</taxon>
        <taxon>Magnoliopsida</taxon>
        <taxon>Liliopsida</taxon>
        <taxon>Poales</taxon>
        <taxon>Poaceae</taxon>
        <taxon>BOP clade</taxon>
        <taxon>Oryzoideae</taxon>
        <taxon>Oryzeae</taxon>
        <taxon>Oryzinae</taxon>
        <taxon>Oryza</taxon>
    </lineage>
</organism>
<comment type="pathway">
    <text evidence="3 15">Protein modification; protein ubiquitination.</text>
</comment>
<comment type="subcellular location">
    <subcellularLocation>
        <location evidence="2">Cytoplasm</location>
        <location evidence="2">Cytosol</location>
    </subcellularLocation>
</comment>
<dbReference type="GO" id="GO:0061630">
    <property type="term" value="F:ubiquitin protein ligase activity"/>
    <property type="evidence" value="ECO:0007669"/>
    <property type="project" value="UniProtKB-UniRule"/>
</dbReference>
<evidence type="ECO:0000256" key="15">
    <source>
        <dbReference type="RuleBase" id="RU367090"/>
    </source>
</evidence>
<dbReference type="Proteomes" id="UP000008022">
    <property type="component" value="Unassembled WGS sequence"/>
</dbReference>
<dbReference type="InterPro" id="IPR039804">
    <property type="entry name" value="RING-CH-C4HC3_LTN1"/>
</dbReference>
<dbReference type="GO" id="GO:0005829">
    <property type="term" value="C:cytosol"/>
    <property type="evidence" value="ECO:0007669"/>
    <property type="project" value="UniProtKB-SubCell"/>
</dbReference>
<comment type="subunit">
    <text evidence="15">Component of the ribosome quality control complex (RQC).</text>
</comment>
<dbReference type="InterPro" id="IPR013083">
    <property type="entry name" value="Znf_RING/FYVE/PHD"/>
</dbReference>
<evidence type="ECO:0000256" key="8">
    <source>
        <dbReference type="ARBA" id="ARBA00022679"/>
    </source>
</evidence>
<keyword evidence="18" id="KW-1185">Reference proteome</keyword>
<dbReference type="CDD" id="cd16491">
    <property type="entry name" value="RING-CH-C4HC3_LTN1"/>
    <property type="match status" value="1"/>
</dbReference>
<dbReference type="FunFam" id="3.30.40.10:FF:000038">
    <property type="entry name" value="E3 ubiquitin-protein ligase listerin"/>
    <property type="match status" value="1"/>
</dbReference>
<evidence type="ECO:0000256" key="2">
    <source>
        <dbReference type="ARBA" id="ARBA00004514"/>
    </source>
</evidence>
<dbReference type="InterPro" id="IPR011016">
    <property type="entry name" value="Znf_RING-CH"/>
</dbReference>
<dbReference type="SUPFAM" id="SSF57850">
    <property type="entry name" value="RING/U-box"/>
    <property type="match status" value="1"/>
</dbReference>
<dbReference type="InterPro" id="IPR016024">
    <property type="entry name" value="ARM-type_fold"/>
</dbReference>
<dbReference type="SMART" id="SM00184">
    <property type="entry name" value="RING"/>
    <property type="match status" value="1"/>
</dbReference>
<evidence type="ECO:0000256" key="5">
    <source>
        <dbReference type="ARBA" id="ARBA00012483"/>
    </source>
</evidence>
<reference evidence="18" key="1">
    <citation type="submission" date="2013-06" db="EMBL/GenBank/DDBJ databases">
        <authorList>
            <person name="Zhao Q."/>
        </authorList>
    </citation>
    <scope>NUCLEOTIDE SEQUENCE</scope>
    <source>
        <strain evidence="18">cv. W1943</strain>
    </source>
</reference>
<proteinExistence type="inferred from homology"/>
<evidence type="ECO:0000256" key="4">
    <source>
        <dbReference type="ARBA" id="ARBA00007997"/>
    </source>
</evidence>
<keyword evidence="10" id="KW-0677">Repeat</keyword>
<evidence type="ECO:0000313" key="18">
    <source>
        <dbReference type="Proteomes" id="UP000008022"/>
    </source>
</evidence>
<dbReference type="EnsemblPlants" id="ORUFI01G49390.1">
    <property type="protein sequence ID" value="ORUFI01G49390.1"/>
    <property type="gene ID" value="ORUFI01G49390"/>
</dbReference>
<name>A0A0E0N8C6_ORYRU</name>
<feature type="domain" description="RING-type" evidence="16">
    <location>
        <begin position="1731"/>
        <end position="1778"/>
    </location>
</feature>
<dbReference type="GO" id="GO:0043023">
    <property type="term" value="F:ribosomal large subunit binding"/>
    <property type="evidence" value="ECO:0007669"/>
    <property type="project" value="TreeGrafter"/>
</dbReference>
<reference evidence="17" key="2">
    <citation type="submission" date="2015-06" db="UniProtKB">
        <authorList>
            <consortium name="EnsemblPlants"/>
        </authorList>
    </citation>
    <scope>IDENTIFICATION</scope>
</reference>
<evidence type="ECO:0000256" key="12">
    <source>
        <dbReference type="ARBA" id="ARBA00022786"/>
    </source>
</evidence>
<dbReference type="GO" id="GO:0072344">
    <property type="term" value="P:rescue of stalled ribosome"/>
    <property type="evidence" value="ECO:0007669"/>
    <property type="project" value="UniProtKB-UniRule"/>
</dbReference>
<evidence type="ECO:0000256" key="3">
    <source>
        <dbReference type="ARBA" id="ARBA00004906"/>
    </source>
</evidence>
<keyword evidence="8 15" id="KW-0808">Transferase</keyword>
<dbReference type="GO" id="GO:1990116">
    <property type="term" value="P:ribosome-associated ubiquitin-dependent protein catabolic process"/>
    <property type="evidence" value="ECO:0007669"/>
    <property type="project" value="UniProtKB-UniRule"/>
</dbReference>